<name>A0A4V5NGM1_9PEZI</name>
<feature type="region of interest" description="Disordered" evidence="1">
    <location>
        <begin position="1"/>
        <end position="32"/>
    </location>
</feature>
<feature type="compositionally biased region" description="Basic and acidic residues" evidence="1">
    <location>
        <begin position="1"/>
        <end position="12"/>
    </location>
</feature>
<keyword evidence="3" id="KW-1185">Reference proteome</keyword>
<evidence type="ECO:0000313" key="3">
    <source>
        <dbReference type="Proteomes" id="UP000309340"/>
    </source>
</evidence>
<dbReference type="EMBL" id="NAJQ01000191">
    <property type="protein sequence ID" value="TKA75499.1"/>
    <property type="molecule type" value="Genomic_DNA"/>
</dbReference>
<gene>
    <name evidence="2" type="ORF">B0A55_04657</name>
</gene>
<evidence type="ECO:0000256" key="1">
    <source>
        <dbReference type="SAM" id="MobiDB-lite"/>
    </source>
</evidence>
<feature type="compositionally biased region" description="Basic and acidic residues" evidence="1">
    <location>
        <begin position="280"/>
        <end position="294"/>
    </location>
</feature>
<comment type="caution">
    <text evidence="2">The sequence shown here is derived from an EMBL/GenBank/DDBJ whole genome shotgun (WGS) entry which is preliminary data.</text>
</comment>
<dbReference type="Proteomes" id="UP000309340">
    <property type="component" value="Unassembled WGS sequence"/>
</dbReference>
<dbReference type="AlphaFoldDB" id="A0A4V5NGM1"/>
<accession>A0A4V5NGM1</accession>
<evidence type="ECO:0000313" key="2">
    <source>
        <dbReference type="EMBL" id="TKA75499.1"/>
    </source>
</evidence>
<feature type="region of interest" description="Disordered" evidence="1">
    <location>
        <begin position="228"/>
        <end position="294"/>
    </location>
</feature>
<reference evidence="2 3" key="1">
    <citation type="submission" date="2017-03" db="EMBL/GenBank/DDBJ databases">
        <title>Genomes of endolithic fungi from Antarctica.</title>
        <authorList>
            <person name="Coleine C."/>
            <person name="Masonjones S."/>
            <person name="Stajich J.E."/>
        </authorList>
    </citation>
    <scope>NUCLEOTIDE SEQUENCE [LARGE SCALE GENOMIC DNA]</scope>
    <source>
        <strain evidence="2 3">CCFEE 5184</strain>
    </source>
</reference>
<sequence>MSEGKGKGKEPAKATQPPGEQSPVKRTPPPYKTIFANADEARNWKAPASARTAPGLPNDDYLEVAGTNAQHQAWIGRMMYALRGPYLEPPESLDERSKTIWREVHASSQRESLAIVKRPQGLRVAEKHMWSLFDHVYKLHDIGVPILAPVEGGVGFETFSQGLNCVIETIRLDPRLGYYVVAGQNMEDLALDPRRYKEATRVAMLAVIEDEREQRLAKVKASGWAAVNKQAPELERQQPGDNVRKRKDRSDSDNEEDGDGESGGGGQGAGGDQDDGEDEDRSKSKGHGEDAVMS</sequence>
<organism evidence="2 3">
    <name type="scientific">Friedmanniomyces simplex</name>
    <dbReference type="NCBI Taxonomy" id="329884"/>
    <lineage>
        <taxon>Eukaryota</taxon>
        <taxon>Fungi</taxon>
        <taxon>Dikarya</taxon>
        <taxon>Ascomycota</taxon>
        <taxon>Pezizomycotina</taxon>
        <taxon>Dothideomycetes</taxon>
        <taxon>Dothideomycetidae</taxon>
        <taxon>Mycosphaerellales</taxon>
        <taxon>Teratosphaeriaceae</taxon>
        <taxon>Friedmanniomyces</taxon>
    </lineage>
</organism>
<proteinExistence type="predicted"/>
<feature type="compositionally biased region" description="Gly residues" evidence="1">
    <location>
        <begin position="261"/>
        <end position="271"/>
    </location>
</feature>
<protein>
    <submittedName>
        <fullName evidence="2">Uncharacterized protein</fullName>
    </submittedName>
</protein>